<evidence type="ECO:0000256" key="4">
    <source>
        <dbReference type="ARBA" id="ARBA00022519"/>
    </source>
</evidence>
<dbReference type="PANTHER" id="PTHR30574">
    <property type="entry name" value="INNER MEMBRANE PROTEIN YEDE"/>
    <property type="match status" value="1"/>
</dbReference>
<dbReference type="OrthoDB" id="9814020at2"/>
<dbReference type="EMBL" id="FUGE01000193">
    <property type="protein sequence ID" value="SJM72725.1"/>
    <property type="molecule type" value="Genomic_DNA"/>
</dbReference>
<dbReference type="GO" id="GO:0005886">
    <property type="term" value="C:plasma membrane"/>
    <property type="evidence" value="ECO:0007669"/>
    <property type="project" value="UniProtKB-SubCell"/>
</dbReference>
<reference evidence="10 11" key="1">
    <citation type="submission" date="2017-02" db="EMBL/GenBank/DDBJ databases">
        <authorList>
            <person name="Peterson S.W."/>
        </authorList>
    </citation>
    <scope>NUCLEOTIDE SEQUENCE [LARGE SCALE GENOMIC DNA]</scope>
    <source>
        <strain evidence="10">Psychrobacter_piechaudii</strain>
    </source>
</reference>
<proteinExistence type="inferred from homology"/>
<name>A0A1R4GX89_9GAMM</name>
<evidence type="ECO:0000256" key="5">
    <source>
        <dbReference type="ARBA" id="ARBA00022692"/>
    </source>
</evidence>
<keyword evidence="2" id="KW-0813">Transport</keyword>
<evidence type="ECO:0000313" key="11">
    <source>
        <dbReference type="Proteomes" id="UP000188357"/>
    </source>
</evidence>
<feature type="transmembrane region" description="Helical" evidence="9">
    <location>
        <begin position="12"/>
        <end position="32"/>
    </location>
</feature>
<evidence type="ECO:0000256" key="3">
    <source>
        <dbReference type="ARBA" id="ARBA00022475"/>
    </source>
</evidence>
<feature type="transmembrane region" description="Helical" evidence="9">
    <location>
        <begin position="122"/>
        <end position="142"/>
    </location>
</feature>
<feature type="transmembrane region" description="Helical" evidence="9">
    <location>
        <begin position="53"/>
        <end position="73"/>
    </location>
</feature>
<protein>
    <submittedName>
        <fullName evidence="10">Uncharacterized protein</fullName>
    </submittedName>
</protein>
<dbReference type="PANTHER" id="PTHR30574:SF1">
    <property type="entry name" value="SULPHUR TRANSPORT DOMAIN-CONTAINING PROTEIN"/>
    <property type="match status" value="1"/>
</dbReference>
<feature type="transmembrane region" description="Helical" evidence="9">
    <location>
        <begin position="85"/>
        <end position="102"/>
    </location>
</feature>
<sequence length="144" mass="15088">MYAWIDMASFTPWSALIGGLIIGLAASVLIVGSGHIMGMSGILKSSISQLPKFSWQLVFVLGMVVATWGYGLIYGFPQLEMGQPIWKIIVAGLLVGFGTRLGSGCTSGHGICGISRLSARSITATILFLSSGIATATLFAMLQS</sequence>
<gene>
    <name evidence="10" type="ORF">A1232T_01919</name>
</gene>
<comment type="subcellular location">
    <subcellularLocation>
        <location evidence="1">Cell inner membrane</location>
        <topology evidence="1">Multi-pass membrane protein</topology>
    </subcellularLocation>
</comment>
<evidence type="ECO:0000256" key="7">
    <source>
        <dbReference type="ARBA" id="ARBA00023136"/>
    </source>
</evidence>
<dbReference type="Pfam" id="PF04143">
    <property type="entry name" value="Sulf_transp"/>
    <property type="match status" value="1"/>
</dbReference>
<evidence type="ECO:0000256" key="6">
    <source>
        <dbReference type="ARBA" id="ARBA00022989"/>
    </source>
</evidence>
<evidence type="ECO:0000256" key="1">
    <source>
        <dbReference type="ARBA" id="ARBA00004429"/>
    </source>
</evidence>
<dbReference type="Proteomes" id="UP000188357">
    <property type="component" value="Unassembled WGS sequence"/>
</dbReference>
<evidence type="ECO:0000313" key="10">
    <source>
        <dbReference type="EMBL" id="SJM72725.1"/>
    </source>
</evidence>
<keyword evidence="4" id="KW-0997">Cell inner membrane</keyword>
<keyword evidence="7 9" id="KW-0472">Membrane</keyword>
<evidence type="ECO:0000256" key="9">
    <source>
        <dbReference type="SAM" id="Phobius"/>
    </source>
</evidence>
<dbReference type="AlphaFoldDB" id="A0A1R4GX89"/>
<dbReference type="RefSeq" id="WP_077451595.1">
    <property type="nucleotide sequence ID" value="NZ_FUGE01000193.1"/>
</dbReference>
<evidence type="ECO:0000256" key="8">
    <source>
        <dbReference type="ARBA" id="ARBA00035655"/>
    </source>
</evidence>
<organism evidence="10 11">
    <name type="scientific">Psychrobacter piechaudii</name>
    <dbReference type="NCBI Taxonomy" id="1945521"/>
    <lineage>
        <taxon>Bacteria</taxon>
        <taxon>Pseudomonadati</taxon>
        <taxon>Pseudomonadota</taxon>
        <taxon>Gammaproteobacteria</taxon>
        <taxon>Moraxellales</taxon>
        <taxon>Moraxellaceae</taxon>
        <taxon>Psychrobacter</taxon>
    </lineage>
</organism>
<comment type="similarity">
    <text evidence="8">Belongs to the TsuA/YedE (TC 9.B.102) family.</text>
</comment>
<dbReference type="InterPro" id="IPR007272">
    <property type="entry name" value="Sulf_transp_TsuA/YedE"/>
</dbReference>
<keyword evidence="3" id="KW-1003">Cell membrane</keyword>
<keyword evidence="11" id="KW-1185">Reference proteome</keyword>
<accession>A0A1R4GX89</accession>
<dbReference type="STRING" id="1945521.A1232T_01919"/>
<keyword evidence="5 9" id="KW-0812">Transmembrane</keyword>
<evidence type="ECO:0000256" key="2">
    <source>
        <dbReference type="ARBA" id="ARBA00022448"/>
    </source>
</evidence>
<keyword evidence="6 9" id="KW-1133">Transmembrane helix</keyword>